<reference evidence="1 2" key="1">
    <citation type="submission" date="2016-11" db="EMBL/GenBank/DDBJ databases">
        <title>Whole genomes of Flavobacteriaceae.</title>
        <authorList>
            <person name="Stine C."/>
            <person name="Li C."/>
            <person name="Tadesse D."/>
        </authorList>
    </citation>
    <scope>NUCLEOTIDE SEQUENCE [LARGE SCALE GENOMIC DNA]</scope>
    <source>
        <strain evidence="1 2">DSM 18292</strain>
    </source>
</reference>
<dbReference type="EMBL" id="MUGW01000032">
    <property type="protein sequence ID" value="OXA88398.1"/>
    <property type="molecule type" value="Genomic_DNA"/>
</dbReference>
<name>A0A226H3D9_9FLAO</name>
<comment type="caution">
    <text evidence="1">The sequence shown here is derived from an EMBL/GenBank/DDBJ whole genome shotgun (WGS) entry which is preliminary data.</text>
</comment>
<evidence type="ECO:0000313" key="2">
    <source>
        <dbReference type="Proteomes" id="UP000198345"/>
    </source>
</evidence>
<dbReference type="RefSeq" id="WP_089050818.1">
    <property type="nucleotide sequence ID" value="NZ_FXTV01000013.1"/>
</dbReference>
<organism evidence="1 2">
    <name type="scientific">Flavobacterium hercynium</name>
    <dbReference type="NCBI Taxonomy" id="387094"/>
    <lineage>
        <taxon>Bacteria</taxon>
        <taxon>Pseudomonadati</taxon>
        <taxon>Bacteroidota</taxon>
        <taxon>Flavobacteriia</taxon>
        <taxon>Flavobacteriales</taxon>
        <taxon>Flavobacteriaceae</taxon>
        <taxon>Flavobacterium</taxon>
    </lineage>
</organism>
<evidence type="ECO:0000313" key="1">
    <source>
        <dbReference type="EMBL" id="OXA88398.1"/>
    </source>
</evidence>
<gene>
    <name evidence="1" type="ORF">B0A66_15790</name>
</gene>
<proteinExistence type="predicted"/>
<dbReference type="AlphaFoldDB" id="A0A226H3D9"/>
<sequence length="177" mass="21521">MIDETNKLERQLAANLVKEYFNKKISKSELEKRFPSFENDYKIRALFYKIKYEPKRLLFFGVSRYQKFIKETYEIIEELESDKMQFRTMKALFKMLWLQSNNCSKDIENMSFVLFEVSKMTGNSKKEIYKYLELLVEKDCIENISINPFLYRFTEKGKSINTDFEIKECFKEFLIER</sequence>
<protein>
    <submittedName>
        <fullName evidence="1">Uncharacterized protein</fullName>
    </submittedName>
</protein>
<keyword evidence="2" id="KW-1185">Reference proteome</keyword>
<dbReference type="Proteomes" id="UP000198345">
    <property type="component" value="Unassembled WGS sequence"/>
</dbReference>
<accession>A0A226H3D9</accession>
<dbReference type="OrthoDB" id="1359876at2"/>